<comment type="function">
    <text evidence="6">Also exhibits azoreductase activity. Catalyzes the reductive cleavage of the azo bond in aromatic azo compounds to the corresponding amines.</text>
</comment>
<dbReference type="EMBL" id="CP021425">
    <property type="protein sequence ID" value="ARU57274.1"/>
    <property type="molecule type" value="Genomic_DNA"/>
</dbReference>
<dbReference type="OrthoDB" id="9787136at2"/>
<dbReference type="GO" id="GO:0009055">
    <property type="term" value="F:electron transfer activity"/>
    <property type="evidence" value="ECO:0007669"/>
    <property type="project" value="UniProtKB-UniRule"/>
</dbReference>
<keyword evidence="2 6" id="KW-0288">FMN</keyword>
<dbReference type="InterPro" id="IPR023048">
    <property type="entry name" value="NADH:quinone_OxRdtase_FMN_depd"/>
</dbReference>
<dbReference type="Pfam" id="PF02525">
    <property type="entry name" value="Flavodoxin_2"/>
    <property type="match status" value="1"/>
</dbReference>
<dbReference type="InterPro" id="IPR029039">
    <property type="entry name" value="Flavoprotein-like_sf"/>
</dbReference>
<accession>A0A1Y0ID05</accession>
<dbReference type="PANTHER" id="PTHR43741">
    <property type="entry name" value="FMN-DEPENDENT NADH-AZOREDUCTASE 1"/>
    <property type="match status" value="1"/>
</dbReference>
<dbReference type="KEGG" id="ome:OLMES_3233"/>
<evidence type="ECO:0000313" key="8">
    <source>
        <dbReference type="EMBL" id="ARU57274.1"/>
    </source>
</evidence>
<comment type="catalytic activity">
    <reaction evidence="6">
        <text>2 a quinone + NADH + H(+) = 2 a 1,4-benzosemiquinone + NAD(+)</text>
        <dbReference type="Rhea" id="RHEA:65952"/>
        <dbReference type="ChEBI" id="CHEBI:15378"/>
        <dbReference type="ChEBI" id="CHEBI:57540"/>
        <dbReference type="ChEBI" id="CHEBI:57945"/>
        <dbReference type="ChEBI" id="CHEBI:132124"/>
        <dbReference type="ChEBI" id="CHEBI:134225"/>
    </reaction>
</comment>
<dbReference type="RefSeq" id="WP_087462185.1">
    <property type="nucleotide sequence ID" value="NZ_CP021425.1"/>
</dbReference>
<reference evidence="8 9" key="1">
    <citation type="submission" date="2017-05" db="EMBL/GenBank/DDBJ databases">
        <title>Genomic insights into alkan degradation activity of Oleiphilus messinensis.</title>
        <authorList>
            <person name="Kozyavkin S.A."/>
            <person name="Slesarev A.I."/>
            <person name="Golyshin P.N."/>
            <person name="Korzhenkov A."/>
            <person name="Golyshina O.N."/>
            <person name="Toshchakov S.V."/>
        </authorList>
    </citation>
    <scope>NUCLEOTIDE SEQUENCE [LARGE SCALE GENOMIC DNA]</scope>
    <source>
        <strain evidence="8 9">ME102</strain>
    </source>
</reference>
<evidence type="ECO:0000313" key="9">
    <source>
        <dbReference type="Proteomes" id="UP000196027"/>
    </source>
</evidence>
<comment type="subunit">
    <text evidence="6">Homodimer.</text>
</comment>
<dbReference type="EC" id="1.7.1.17" evidence="6"/>
<proteinExistence type="inferred from homology"/>
<comment type="cofactor">
    <cofactor evidence="6">
        <name>FMN</name>
        <dbReference type="ChEBI" id="CHEBI:58210"/>
    </cofactor>
    <text evidence="6">Binds 1 FMN per subunit.</text>
</comment>
<keyword evidence="3 6" id="KW-0560">Oxidoreductase</keyword>
<comment type="catalytic activity">
    <reaction evidence="5">
        <text>N,N-dimethyl-1,4-phenylenediamine + anthranilate + 2 NAD(+) = 2-(4-dimethylaminophenyl)diazenylbenzoate + 2 NADH + 2 H(+)</text>
        <dbReference type="Rhea" id="RHEA:55872"/>
        <dbReference type="ChEBI" id="CHEBI:15378"/>
        <dbReference type="ChEBI" id="CHEBI:15783"/>
        <dbReference type="ChEBI" id="CHEBI:16567"/>
        <dbReference type="ChEBI" id="CHEBI:57540"/>
        <dbReference type="ChEBI" id="CHEBI:57945"/>
        <dbReference type="ChEBI" id="CHEBI:71579"/>
        <dbReference type="EC" id="1.7.1.17"/>
    </reaction>
    <physiologicalReaction direction="right-to-left" evidence="5">
        <dbReference type="Rhea" id="RHEA:55874"/>
    </physiologicalReaction>
</comment>
<feature type="domain" description="Flavodoxin-like fold" evidence="7">
    <location>
        <begin position="3"/>
        <end position="197"/>
    </location>
</feature>
<dbReference type="SUPFAM" id="SSF52218">
    <property type="entry name" value="Flavoproteins"/>
    <property type="match status" value="1"/>
</dbReference>
<evidence type="ECO:0000256" key="5">
    <source>
        <dbReference type="ARBA" id="ARBA00048542"/>
    </source>
</evidence>
<dbReference type="Proteomes" id="UP000196027">
    <property type="component" value="Chromosome"/>
</dbReference>
<name>A0A1Y0ID05_9GAMM</name>
<keyword evidence="1 6" id="KW-0285">Flavoprotein</keyword>
<comment type="similarity">
    <text evidence="6">Belongs to the azoreductase type 1 family.</text>
</comment>
<comment type="function">
    <text evidence="6">Quinone reductase that provides resistance to thiol-specific stress caused by electrophilic quinones.</text>
</comment>
<feature type="binding site" evidence="6">
    <location>
        <begin position="16"/>
        <end position="18"/>
    </location>
    <ligand>
        <name>FMN</name>
        <dbReference type="ChEBI" id="CHEBI:58210"/>
    </ligand>
</feature>
<gene>
    <name evidence="6" type="primary">azoR</name>
    <name evidence="8" type="ORF">OLMES_3233</name>
</gene>
<organism evidence="8 9">
    <name type="scientific">Oleiphilus messinensis</name>
    <dbReference type="NCBI Taxonomy" id="141451"/>
    <lineage>
        <taxon>Bacteria</taxon>
        <taxon>Pseudomonadati</taxon>
        <taxon>Pseudomonadota</taxon>
        <taxon>Gammaproteobacteria</taxon>
        <taxon>Oceanospirillales</taxon>
        <taxon>Oleiphilaceae</taxon>
        <taxon>Oleiphilus</taxon>
    </lineage>
</organism>
<evidence type="ECO:0000256" key="6">
    <source>
        <dbReference type="HAMAP-Rule" id="MF_01216"/>
    </source>
</evidence>
<sequence length="204" mass="22344">MTHILHIDSSILNNNSVSKELTKQLVDKLAAKLGQATVTYRDLGNEAVPHLDNAHLTSIMTPAEDRNEKQQQQAAYSDQQIEQVQAADIIVLGAPMYNFSVASGLKAWFDHIARAGVTFRYTANGPEGLLKNKKVYLVTSRGGFHQNQPSDTQLPFVETFLKFIGLDDIDVIYAEGVNLGDSQRQTALETASKKISATVAESIA</sequence>
<dbReference type="AlphaFoldDB" id="A0A1Y0ID05"/>
<feature type="binding site" evidence="6">
    <location>
        <begin position="140"/>
        <end position="143"/>
    </location>
    <ligand>
        <name>FMN</name>
        <dbReference type="ChEBI" id="CHEBI:58210"/>
    </ligand>
</feature>
<feature type="binding site" evidence="6">
    <location>
        <begin position="96"/>
        <end position="99"/>
    </location>
    <ligand>
        <name>FMN</name>
        <dbReference type="ChEBI" id="CHEBI:58210"/>
    </ligand>
</feature>
<keyword evidence="9" id="KW-1185">Reference proteome</keyword>
<keyword evidence="4 6" id="KW-0520">NAD</keyword>
<dbReference type="HAMAP" id="MF_01216">
    <property type="entry name" value="Azoreductase_type1"/>
    <property type="match status" value="1"/>
</dbReference>
<dbReference type="EC" id="1.6.5.-" evidence="6"/>
<evidence type="ECO:0000256" key="4">
    <source>
        <dbReference type="ARBA" id="ARBA00023027"/>
    </source>
</evidence>
<evidence type="ECO:0000256" key="1">
    <source>
        <dbReference type="ARBA" id="ARBA00022630"/>
    </source>
</evidence>
<dbReference type="InterPro" id="IPR003680">
    <property type="entry name" value="Flavodoxin_fold"/>
</dbReference>
<feature type="binding site" evidence="6">
    <location>
        <position position="10"/>
    </location>
    <ligand>
        <name>FMN</name>
        <dbReference type="ChEBI" id="CHEBI:58210"/>
    </ligand>
</feature>
<evidence type="ECO:0000259" key="7">
    <source>
        <dbReference type="Pfam" id="PF02525"/>
    </source>
</evidence>
<dbReference type="GO" id="GO:0016655">
    <property type="term" value="F:oxidoreductase activity, acting on NAD(P)H, quinone or similar compound as acceptor"/>
    <property type="evidence" value="ECO:0007669"/>
    <property type="project" value="InterPro"/>
</dbReference>
<evidence type="ECO:0000256" key="3">
    <source>
        <dbReference type="ARBA" id="ARBA00023002"/>
    </source>
</evidence>
<dbReference type="PANTHER" id="PTHR43741:SF2">
    <property type="entry name" value="FMN-DEPENDENT NADH:QUINONE OXIDOREDUCTASE"/>
    <property type="match status" value="1"/>
</dbReference>
<evidence type="ECO:0000256" key="2">
    <source>
        <dbReference type="ARBA" id="ARBA00022643"/>
    </source>
</evidence>
<dbReference type="GO" id="GO:0016652">
    <property type="term" value="F:oxidoreductase activity, acting on NAD(P)H as acceptor"/>
    <property type="evidence" value="ECO:0007669"/>
    <property type="project" value="UniProtKB-UniRule"/>
</dbReference>
<dbReference type="GO" id="GO:0010181">
    <property type="term" value="F:FMN binding"/>
    <property type="evidence" value="ECO:0007669"/>
    <property type="project" value="UniProtKB-UniRule"/>
</dbReference>
<dbReference type="InterPro" id="IPR050104">
    <property type="entry name" value="FMN-dep_NADH:Q_OxRdtase_AzoR1"/>
</dbReference>
<protein>
    <recommendedName>
        <fullName evidence="6">FMN dependent NADH:quinone oxidoreductase</fullName>
        <ecNumber evidence="6">1.6.5.-</ecNumber>
    </recommendedName>
    <alternativeName>
        <fullName evidence="6">Azo-dye reductase</fullName>
    </alternativeName>
    <alternativeName>
        <fullName evidence="6">FMN-dependent NADH-azo compound oxidoreductase</fullName>
    </alternativeName>
    <alternativeName>
        <fullName evidence="6">FMN-dependent NADH-azoreductase</fullName>
        <ecNumber evidence="6">1.7.1.17</ecNumber>
    </alternativeName>
</protein>
<dbReference type="Gene3D" id="3.40.50.360">
    <property type="match status" value="1"/>
</dbReference>